<gene>
    <name evidence="2" type="ORF">GlitD10_1917</name>
</gene>
<accession>A0A1J0AEC0</accession>
<dbReference type="PANTHER" id="PTHR40446:SF2">
    <property type="entry name" value="N-ACETYLGLUCOSAMINE-1-PHOSPHODIESTER ALPHA-N-ACETYLGLUCOSAMINIDASE"/>
    <property type="match status" value="1"/>
</dbReference>
<evidence type="ECO:0000313" key="2">
    <source>
        <dbReference type="EMBL" id="APB34243.1"/>
    </source>
</evidence>
<evidence type="ECO:0000313" key="3">
    <source>
        <dbReference type="Proteomes" id="UP000180235"/>
    </source>
</evidence>
<reference evidence="2 3" key="1">
    <citation type="submission" date="2016-10" db="EMBL/GenBank/DDBJ databases">
        <title>Description of Gloeomargarita lithophora gen. nov., sp. nov., a thylakoid-bearing basal-branching cyanobacterium with intracellular carbonates, and proposal for Gloeomargaritales ord. nov.</title>
        <authorList>
            <person name="Moreira D."/>
            <person name="Tavera R."/>
            <person name="Benzerara K."/>
            <person name="Skouri-Panet F."/>
            <person name="Couradeau E."/>
            <person name="Gerard E."/>
            <person name="Loussert C."/>
            <person name="Novelo E."/>
            <person name="Zivanovic Y."/>
            <person name="Lopez-Garcia P."/>
        </authorList>
    </citation>
    <scope>NUCLEOTIDE SEQUENCE [LARGE SCALE GENOMIC DNA]</scope>
    <source>
        <strain evidence="2 3">D10</strain>
    </source>
</reference>
<dbReference type="Pfam" id="PF09992">
    <property type="entry name" value="NAGPA"/>
    <property type="match status" value="1"/>
</dbReference>
<dbReference type="InterPro" id="IPR018711">
    <property type="entry name" value="NAGPA"/>
</dbReference>
<sequence length="537" mass="59294">MLEQLYGAIQLAQTPLPTPQVAALEQRLRFNGETWVGAWRQWRDTQGRLRIALSDPDAQRLGMGFRSSRRPQEQPLVWFSPVQNVPVSWQTQQTRRYLDVTELFAAAGWQTQTQGNELRITAPVARIQAIRQSSRRTVIDLDQPAPWTVQTTGKQTILRVLAPGRAELRQQFANLNFSAQAVVLTFNQPLRVTTLPDPPRLVIEPRSPEKLSIEWAPGLRWRQEQRRGYGVTWLEIDPQKYTMRPVWEGSRGQTGLAVLSALAQQAQGVAAINGGFFNRNTQLPLGAIRVQGQWHSSPILNRGMAGWNDQGQMVFARAQLQEQLRLNQGAPVNLQALNSGYVQKGLARYTANWGATYTPLTQGETVITIAQNQVVGMVATGNPVPIPLSGYLLVGRGLGSLGQQFPTGATVQISEQLTPRTMQNYPHGLGAGPLLLDNGRVVLAPEQEQFQPFFSQQKAPRSALGVTRSGQWLWVTVGGNEQYQQGPTLMELSRIMQEVGAVAALNLDGGTSTSLVLGAQVLVAGGRVHNGLVLRRR</sequence>
<dbReference type="KEGG" id="glt:GlitD10_1917"/>
<dbReference type="AlphaFoldDB" id="A0A1J0AEC0"/>
<evidence type="ECO:0000259" key="1">
    <source>
        <dbReference type="Pfam" id="PF09992"/>
    </source>
</evidence>
<organism evidence="2 3">
    <name type="scientific">Gloeomargarita lithophora Alchichica-D10</name>
    <dbReference type="NCBI Taxonomy" id="1188229"/>
    <lineage>
        <taxon>Bacteria</taxon>
        <taxon>Bacillati</taxon>
        <taxon>Cyanobacteriota</taxon>
        <taxon>Cyanophyceae</taxon>
        <taxon>Gloeomargaritales</taxon>
        <taxon>Gloeomargaritaceae</taxon>
        <taxon>Gloeomargarita</taxon>
    </lineage>
</organism>
<dbReference type="RefSeq" id="WP_071454717.1">
    <property type="nucleotide sequence ID" value="NZ_CP017675.1"/>
</dbReference>
<keyword evidence="3" id="KW-1185">Reference proteome</keyword>
<dbReference type="EMBL" id="CP017675">
    <property type="protein sequence ID" value="APB34243.1"/>
    <property type="molecule type" value="Genomic_DNA"/>
</dbReference>
<name>A0A1J0AEC0_9CYAN</name>
<dbReference type="OrthoDB" id="9809781at2"/>
<dbReference type="STRING" id="1188229.GlitD10_1917"/>
<proteinExistence type="predicted"/>
<dbReference type="PANTHER" id="PTHR40446">
    <property type="entry name" value="N-ACETYLGLUCOSAMINE-1-PHOSPHODIESTER ALPHA-N-ACETYLGLUCOSAMINIDASE"/>
    <property type="match status" value="1"/>
</dbReference>
<dbReference type="Proteomes" id="UP000180235">
    <property type="component" value="Chromosome"/>
</dbReference>
<feature type="domain" description="Phosphodiester glycosidase" evidence="1">
    <location>
        <begin position="386"/>
        <end position="521"/>
    </location>
</feature>
<protein>
    <submittedName>
        <fullName evidence="2">Exopolysaccharide biosynthesis protein related to N-acetylglucosamine-1-phosphodiester alpha-N-acetylglucosaminidase</fullName>
    </submittedName>
</protein>